<protein>
    <submittedName>
        <fullName evidence="1">Uncharacterized protein</fullName>
    </submittedName>
</protein>
<accession>A0A8S5PEI8</accession>
<evidence type="ECO:0000313" key="1">
    <source>
        <dbReference type="EMBL" id="DAE05486.1"/>
    </source>
</evidence>
<dbReference type="EMBL" id="BK015411">
    <property type="protein sequence ID" value="DAE05486.1"/>
    <property type="molecule type" value="Genomic_DNA"/>
</dbReference>
<reference evidence="1" key="1">
    <citation type="journal article" date="2021" name="Proc. Natl. Acad. Sci. U.S.A.">
        <title>A Catalog of Tens of Thousands of Viruses from Human Metagenomes Reveals Hidden Associations with Chronic Diseases.</title>
        <authorList>
            <person name="Tisza M.J."/>
            <person name="Buck C.B."/>
        </authorList>
    </citation>
    <scope>NUCLEOTIDE SEQUENCE</scope>
    <source>
        <strain evidence="1">CtLOE2</strain>
    </source>
</reference>
<organism evidence="1">
    <name type="scientific">Siphoviridae sp. ctLOE2</name>
    <dbReference type="NCBI Taxonomy" id="2825454"/>
    <lineage>
        <taxon>Viruses</taxon>
        <taxon>Duplodnaviria</taxon>
        <taxon>Heunggongvirae</taxon>
        <taxon>Uroviricota</taxon>
        <taxon>Caudoviricetes</taxon>
    </lineage>
</organism>
<name>A0A8S5PEI8_9CAUD</name>
<proteinExistence type="predicted"/>
<sequence>MTNIITVPTYSYLNRLEAELIRAYLLNYAKENKFVSVKLYGMINEIHNTTSLSEDHGWDSDTLDKVRIRRKPEGFYLDIPTPVEFKKESKNDTI</sequence>